<dbReference type="Pfam" id="PF19300">
    <property type="entry name" value="BPD_transp_1_N"/>
    <property type="match status" value="1"/>
</dbReference>
<organism evidence="10 11">
    <name type="scientific">Halomonas heilongjiangensis</name>
    <dbReference type="NCBI Taxonomy" id="1387883"/>
    <lineage>
        <taxon>Bacteria</taxon>
        <taxon>Pseudomonadati</taxon>
        <taxon>Pseudomonadota</taxon>
        <taxon>Gammaproteobacteria</taxon>
        <taxon>Oceanospirillales</taxon>
        <taxon>Halomonadaceae</taxon>
        <taxon>Halomonas</taxon>
    </lineage>
</organism>
<dbReference type="PANTHER" id="PTHR43163:SF6">
    <property type="entry name" value="DIPEPTIDE TRANSPORT SYSTEM PERMEASE PROTEIN DPPB-RELATED"/>
    <property type="match status" value="1"/>
</dbReference>
<keyword evidence="4 8" id="KW-0812">Transmembrane</keyword>
<feature type="transmembrane region" description="Helical" evidence="8">
    <location>
        <begin position="104"/>
        <end position="127"/>
    </location>
</feature>
<dbReference type="InterPro" id="IPR035906">
    <property type="entry name" value="MetI-like_sf"/>
</dbReference>
<dbReference type="OrthoDB" id="9805855at2"/>
<dbReference type="PROSITE" id="PS50928">
    <property type="entry name" value="ABC_TM1"/>
    <property type="match status" value="1"/>
</dbReference>
<feature type="transmembrane region" description="Helical" evidence="8">
    <location>
        <begin position="9"/>
        <end position="30"/>
    </location>
</feature>
<evidence type="ECO:0000256" key="4">
    <source>
        <dbReference type="ARBA" id="ARBA00022692"/>
    </source>
</evidence>
<reference evidence="10 11" key="1">
    <citation type="submission" date="2018-01" db="EMBL/GenBank/DDBJ databases">
        <title>Halomonas endophytica sp. nov., isolated from storage liquid in the stems of Populus euphratica.</title>
        <authorList>
            <person name="Chen C."/>
        </authorList>
    </citation>
    <scope>NUCLEOTIDE SEQUENCE [LARGE SCALE GENOMIC DNA]</scope>
    <source>
        <strain evidence="10 11">DSM 26881</strain>
    </source>
</reference>
<feature type="transmembrane region" description="Helical" evidence="8">
    <location>
        <begin position="278"/>
        <end position="301"/>
    </location>
</feature>
<proteinExistence type="inferred from homology"/>
<sequence>MPIFILRRFAVLALALLVVTFLVFLIPYIGETDPVRALARARFGRLDLDAATIEALRLELGMHRPLIVQYLDWLRSAVTGDFGNSYMSREPVVEQVWSALKVSVVLTLASLGFAFAVAVPAGSIAALRQGGSFDMATKSLSQAFVAVPEYWLAPMSILVFALYLGWLPSAGWRGPESVILPALALSLRPMGYFTQVMRASMIDVLNSPHIVAAHSRGLSVRRTLIAHGLRNALLPVITLFSVWMAGLLGGAVVIEVIFAVPGMGRLVYSAIVNGDIPVLQAGLVAIVTLAVVINTVTDLAYTVLNPVVRIDNATA</sequence>
<keyword evidence="6 8" id="KW-0472">Membrane</keyword>
<dbReference type="Gene3D" id="1.10.3720.10">
    <property type="entry name" value="MetI-like"/>
    <property type="match status" value="1"/>
</dbReference>
<comment type="caution">
    <text evidence="10">The sequence shown here is derived from an EMBL/GenBank/DDBJ whole genome shotgun (WGS) entry which is preliminary data.</text>
</comment>
<dbReference type="PANTHER" id="PTHR43163">
    <property type="entry name" value="DIPEPTIDE TRANSPORT SYSTEM PERMEASE PROTEIN DPPB-RELATED"/>
    <property type="match status" value="1"/>
</dbReference>
<dbReference type="InterPro" id="IPR045621">
    <property type="entry name" value="BPD_transp_1_N"/>
</dbReference>
<comment type="subcellular location">
    <subcellularLocation>
        <location evidence="1 8">Cell membrane</location>
        <topology evidence="1 8">Multi-pass membrane protein</topology>
    </subcellularLocation>
</comment>
<dbReference type="InterPro" id="IPR000515">
    <property type="entry name" value="MetI-like"/>
</dbReference>
<evidence type="ECO:0000256" key="2">
    <source>
        <dbReference type="ARBA" id="ARBA00022448"/>
    </source>
</evidence>
<feature type="transmembrane region" description="Helical" evidence="8">
    <location>
        <begin position="232"/>
        <end position="258"/>
    </location>
</feature>
<accession>A0A2N7TFI5</accession>
<dbReference type="AlphaFoldDB" id="A0A2N7TFI5"/>
<keyword evidence="2 8" id="KW-0813">Transport</keyword>
<keyword evidence="11" id="KW-1185">Reference proteome</keyword>
<keyword evidence="3" id="KW-1003">Cell membrane</keyword>
<evidence type="ECO:0000313" key="10">
    <source>
        <dbReference type="EMBL" id="PMR66946.1"/>
    </source>
</evidence>
<evidence type="ECO:0000256" key="8">
    <source>
        <dbReference type="RuleBase" id="RU363032"/>
    </source>
</evidence>
<evidence type="ECO:0000256" key="1">
    <source>
        <dbReference type="ARBA" id="ARBA00004651"/>
    </source>
</evidence>
<feature type="domain" description="ABC transmembrane type-1" evidence="9">
    <location>
        <begin position="100"/>
        <end position="297"/>
    </location>
</feature>
<evidence type="ECO:0000256" key="7">
    <source>
        <dbReference type="ARBA" id="ARBA00024202"/>
    </source>
</evidence>
<protein>
    <submittedName>
        <fullName evidence="10">ABC transporter permease</fullName>
    </submittedName>
</protein>
<keyword evidence="5 8" id="KW-1133">Transmembrane helix</keyword>
<evidence type="ECO:0000256" key="5">
    <source>
        <dbReference type="ARBA" id="ARBA00022989"/>
    </source>
</evidence>
<dbReference type="CDD" id="cd06261">
    <property type="entry name" value="TM_PBP2"/>
    <property type="match status" value="1"/>
</dbReference>
<dbReference type="RefSeq" id="WP_102629989.1">
    <property type="nucleotide sequence ID" value="NZ_PDOH01000039.1"/>
</dbReference>
<dbReference type="GO" id="GO:0055085">
    <property type="term" value="P:transmembrane transport"/>
    <property type="evidence" value="ECO:0007669"/>
    <property type="project" value="InterPro"/>
</dbReference>
<gene>
    <name evidence="10" type="ORF">C1H66_21930</name>
</gene>
<dbReference type="SUPFAM" id="SSF161098">
    <property type="entry name" value="MetI-like"/>
    <property type="match status" value="1"/>
</dbReference>
<evidence type="ECO:0000313" key="11">
    <source>
        <dbReference type="Proteomes" id="UP000235346"/>
    </source>
</evidence>
<name>A0A2N7TFI5_9GAMM</name>
<dbReference type="EMBL" id="PNRE01000104">
    <property type="protein sequence ID" value="PMR66946.1"/>
    <property type="molecule type" value="Genomic_DNA"/>
</dbReference>
<evidence type="ECO:0000256" key="3">
    <source>
        <dbReference type="ARBA" id="ARBA00022475"/>
    </source>
</evidence>
<comment type="similarity">
    <text evidence="7">Belongs to the binding-protein-dependent transport system permease family. OppBC subfamily.</text>
</comment>
<dbReference type="Pfam" id="PF00528">
    <property type="entry name" value="BPD_transp_1"/>
    <property type="match status" value="1"/>
</dbReference>
<dbReference type="GO" id="GO:0005886">
    <property type="term" value="C:plasma membrane"/>
    <property type="evidence" value="ECO:0007669"/>
    <property type="project" value="UniProtKB-SubCell"/>
</dbReference>
<dbReference type="Proteomes" id="UP000235346">
    <property type="component" value="Unassembled WGS sequence"/>
</dbReference>
<evidence type="ECO:0000256" key="6">
    <source>
        <dbReference type="ARBA" id="ARBA00023136"/>
    </source>
</evidence>
<evidence type="ECO:0000259" key="9">
    <source>
        <dbReference type="PROSITE" id="PS50928"/>
    </source>
</evidence>
<feature type="transmembrane region" description="Helical" evidence="8">
    <location>
        <begin position="148"/>
        <end position="166"/>
    </location>
</feature>